<reference evidence="1" key="1">
    <citation type="submission" date="2014-11" db="EMBL/GenBank/DDBJ databases">
        <authorList>
            <person name="Amaro Gonzalez C."/>
        </authorList>
    </citation>
    <scope>NUCLEOTIDE SEQUENCE</scope>
</reference>
<organism evidence="1">
    <name type="scientific">Anguilla anguilla</name>
    <name type="common">European freshwater eel</name>
    <name type="synonym">Muraena anguilla</name>
    <dbReference type="NCBI Taxonomy" id="7936"/>
    <lineage>
        <taxon>Eukaryota</taxon>
        <taxon>Metazoa</taxon>
        <taxon>Chordata</taxon>
        <taxon>Craniata</taxon>
        <taxon>Vertebrata</taxon>
        <taxon>Euteleostomi</taxon>
        <taxon>Actinopterygii</taxon>
        <taxon>Neopterygii</taxon>
        <taxon>Teleostei</taxon>
        <taxon>Anguilliformes</taxon>
        <taxon>Anguillidae</taxon>
        <taxon>Anguilla</taxon>
    </lineage>
</organism>
<reference evidence="1" key="2">
    <citation type="journal article" date="2015" name="Fish Shellfish Immunol.">
        <title>Early steps in the European eel (Anguilla anguilla)-Vibrio vulnificus interaction in the gills: Role of the RtxA13 toxin.</title>
        <authorList>
            <person name="Callol A."/>
            <person name="Pajuelo D."/>
            <person name="Ebbesson L."/>
            <person name="Teles M."/>
            <person name="MacKenzie S."/>
            <person name="Amaro C."/>
        </authorList>
    </citation>
    <scope>NUCLEOTIDE SEQUENCE</scope>
</reference>
<sequence length="35" mass="3934">MCSVCHWLSIIFPSLRIHCSGKVDFLCLDGSHGDR</sequence>
<evidence type="ECO:0000313" key="1">
    <source>
        <dbReference type="EMBL" id="JAH86843.1"/>
    </source>
</evidence>
<name>A0A0E9WBI8_ANGAN</name>
<dbReference type="EMBL" id="GBXM01021734">
    <property type="protein sequence ID" value="JAH86843.1"/>
    <property type="molecule type" value="Transcribed_RNA"/>
</dbReference>
<protein>
    <submittedName>
        <fullName evidence="1">Uncharacterized protein</fullName>
    </submittedName>
</protein>
<dbReference type="AlphaFoldDB" id="A0A0E9WBI8"/>
<proteinExistence type="predicted"/>
<accession>A0A0E9WBI8</accession>